<dbReference type="RefSeq" id="WP_377127110.1">
    <property type="nucleotide sequence ID" value="NZ_JBHRSD010000034.1"/>
</dbReference>
<gene>
    <name evidence="4" type="primary">pilW</name>
    <name evidence="4" type="ORF">ACFOEE_17085</name>
</gene>
<dbReference type="InterPro" id="IPR036779">
    <property type="entry name" value="LysM_dom_sf"/>
</dbReference>
<feature type="region of interest" description="Disordered" evidence="2">
    <location>
        <begin position="315"/>
        <end position="357"/>
    </location>
</feature>
<dbReference type="Pfam" id="PF13431">
    <property type="entry name" value="TPR_17"/>
    <property type="match status" value="1"/>
</dbReference>
<dbReference type="Proteomes" id="UP001595453">
    <property type="component" value="Unassembled WGS sequence"/>
</dbReference>
<feature type="compositionally biased region" description="Low complexity" evidence="2">
    <location>
        <begin position="340"/>
        <end position="357"/>
    </location>
</feature>
<evidence type="ECO:0000259" key="3">
    <source>
        <dbReference type="PROSITE" id="PS51782"/>
    </source>
</evidence>
<proteinExistence type="predicted"/>
<dbReference type="SUPFAM" id="SSF54106">
    <property type="entry name" value="LysM domain"/>
    <property type="match status" value="2"/>
</dbReference>
<dbReference type="PROSITE" id="PS50005">
    <property type="entry name" value="TPR"/>
    <property type="match status" value="1"/>
</dbReference>
<name>A0ABV7CNH4_9GAMM</name>
<dbReference type="CDD" id="cd00118">
    <property type="entry name" value="LysM"/>
    <property type="match status" value="2"/>
</dbReference>
<sequence>MNGIEKPIAMRKALILPITLLALSGCVSQTTYLGSEKPVVENEIDNINAAKTRIALALQYLQSGNTTQAKFNLERASQFAPQLPEAHYSFAYYYQQVNEPQLAKAAYLKALALAPNDPNTLNNYGVFLCGQGEYADAAVQFHRAIAVPSYLRVAESYENLAMCALKEDNFELAEQHLRSAINHNGQRQSALINLATLLYAKSELHQAQGVIKNYEDKGFISPQSVFLKYLLETRMGHIEQAELQAKTLQQTYPASAQAGWLREDKVTESDVEQLRRQYRDAKLSSLLQQGDEHVVKQPQIKITRKVPERVVVNERRSEATAPQPSFMADSVPTQTIATPAVPTNSASNSTSNSNSPAASASVAEVQFYQPKDNGVVFNQAPAAAPEFSAASAQHTQRETVPIALAMQMPLLNEQLQVPKVPVHTVALGETLFSISVKYNLKMAKLLAWNAVKESQRLPIGSKIYLNNPQVVAEILNGDTLLSVANRYHLMVDDLMRWNKLTPGVALIAGRTLLIVDPNTYKL</sequence>
<dbReference type="InterPro" id="IPR019734">
    <property type="entry name" value="TPR_rpt"/>
</dbReference>
<dbReference type="InterPro" id="IPR018392">
    <property type="entry name" value="LysM"/>
</dbReference>
<dbReference type="SMART" id="SM00028">
    <property type="entry name" value="TPR"/>
    <property type="match status" value="4"/>
</dbReference>
<dbReference type="PANTHER" id="PTHR33734:SF22">
    <property type="entry name" value="MEMBRANE-BOUND LYTIC MUREIN TRANSGLYCOSYLASE D"/>
    <property type="match status" value="1"/>
</dbReference>
<dbReference type="EMBL" id="JBHRSD010000034">
    <property type="protein sequence ID" value="MFC3034224.1"/>
    <property type="molecule type" value="Genomic_DNA"/>
</dbReference>
<feature type="domain" description="LysM" evidence="3">
    <location>
        <begin position="470"/>
        <end position="514"/>
    </location>
</feature>
<dbReference type="PROSITE" id="PS51782">
    <property type="entry name" value="LYSM"/>
    <property type="match status" value="2"/>
</dbReference>
<dbReference type="Pfam" id="PF01476">
    <property type="entry name" value="LysM"/>
    <property type="match status" value="2"/>
</dbReference>
<dbReference type="SMART" id="SM00257">
    <property type="entry name" value="LysM"/>
    <property type="match status" value="2"/>
</dbReference>
<dbReference type="Gene3D" id="3.10.350.10">
    <property type="entry name" value="LysM domain"/>
    <property type="match status" value="2"/>
</dbReference>
<comment type="caution">
    <text evidence="4">The sequence shown here is derived from an EMBL/GenBank/DDBJ whole genome shotgun (WGS) entry which is preliminary data.</text>
</comment>
<evidence type="ECO:0000256" key="1">
    <source>
        <dbReference type="PROSITE-ProRule" id="PRU00339"/>
    </source>
</evidence>
<reference evidence="5" key="1">
    <citation type="journal article" date="2019" name="Int. J. Syst. Evol. Microbiol.">
        <title>The Global Catalogue of Microorganisms (GCM) 10K type strain sequencing project: providing services to taxonomists for standard genome sequencing and annotation.</title>
        <authorList>
            <consortium name="The Broad Institute Genomics Platform"/>
            <consortium name="The Broad Institute Genome Sequencing Center for Infectious Disease"/>
            <person name="Wu L."/>
            <person name="Ma J."/>
        </authorList>
    </citation>
    <scope>NUCLEOTIDE SEQUENCE [LARGE SCALE GENOMIC DNA]</scope>
    <source>
        <strain evidence="5">KCTC 42730</strain>
    </source>
</reference>
<keyword evidence="5" id="KW-1185">Reference proteome</keyword>
<accession>A0ABV7CNH4</accession>
<dbReference type="NCBIfam" id="TIGR02521">
    <property type="entry name" value="type_IV_pilW"/>
    <property type="match status" value="1"/>
</dbReference>
<feature type="repeat" description="TPR" evidence="1">
    <location>
        <begin position="84"/>
        <end position="117"/>
    </location>
</feature>
<evidence type="ECO:0000313" key="5">
    <source>
        <dbReference type="Proteomes" id="UP001595453"/>
    </source>
</evidence>
<dbReference type="Gene3D" id="1.25.40.10">
    <property type="entry name" value="Tetratricopeptide repeat domain"/>
    <property type="match status" value="1"/>
</dbReference>
<feature type="domain" description="LysM" evidence="3">
    <location>
        <begin position="421"/>
        <end position="465"/>
    </location>
</feature>
<organism evidence="4 5">
    <name type="scientific">Pseudoalteromonas fenneropenaei</name>
    <dbReference type="NCBI Taxonomy" id="1737459"/>
    <lineage>
        <taxon>Bacteria</taxon>
        <taxon>Pseudomonadati</taxon>
        <taxon>Pseudomonadota</taxon>
        <taxon>Gammaproteobacteria</taxon>
        <taxon>Alteromonadales</taxon>
        <taxon>Pseudoalteromonadaceae</taxon>
        <taxon>Pseudoalteromonas</taxon>
    </lineage>
</organism>
<dbReference type="SUPFAM" id="SSF48452">
    <property type="entry name" value="TPR-like"/>
    <property type="match status" value="1"/>
</dbReference>
<dbReference type="InterPro" id="IPR013360">
    <property type="entry name" value="Pilus_4_PilW"/>
</dbReference>
<keyword evidence="1" id="KW-0802">TPR repeat</keyword>
<dbReference type="PROSITE" id="PS51257">
    <property type="entry name" value="PROKAR_LIPOPROTEIN"/>
    <property type="match status" value="1"/>
</dbReference>
<dbReference type="InterPro" id="IPR011990">
    <property type="entry name" value="TPR-like_helical_dom_sf"/>
</dbReference>
<evidence type="ECO:0000313" key="4">
    <source>
        <dbReference type="EMBL" id="MFC3034224.1"/>
    </source>
</evidence>
<protein>
    <submittedName>
        <fullName evidence="4">Type IV pilus biogenesis/stability protein PilW</fullName>
    </submittedName>
</protein>
<evidence type="ECO:0000256" key="2">
    <source>
        <dbReference type="SAM" id="MobiDB-lite"/>
    </source>
</evidence>
<dbReference type="PANTHER" id="PTHR33734">
    <property type="entry name" value="LYSM DOMAIN-CONTAINING GPI-ANCHORED PROTEIN 2"/>
    <property type="match status" value="1"/>
</dbReference>